<sequence>MSSFTPATSRAALARGAAVAVTGALALGLAAVPQAASAAGSGDRAETVRSAPVPKAEIAVKSGVTKITVSAETVAKLRAKGILLTRLDARGNLGAKVDAEQTIDFGVKSGAVSNVKGKVGGRLAFKTTGMAMVNLRNQRIARLTAFQADLTTGIMRATLDRRTPIELGTFSRPQVNTAVNTKAREVNVQGGLVLGGKAAAQLNKALRTKAFVPGAPLFDANSRITLDEKADPRAIRELGREAAPSKAVQAPQHAGR</sequence>
<accession>A0ABR5IYJ0</accession>
<evidence type="ECO:0000256" key="1">
    <source>
        <dbReference type="SAM" id="SignalP"/>
    </source>
</evidence>
<comment type="caution">
    <text evidence="2">The sequence shown here is derived from an EMBL/GenBank/DDBJ whole genome shotgun (WGS) entry which is preliminary data.</text>
</comment>
<dbReference type="PROSITE" id="PS51318">
    <property type="entry name" value="TAT"/>
    <property type="match status" value="1"/>
</dbReference>
<feature type="chain" id="PRO_5045281312" evidence="1">
    <location>
        <begin position="39"/>
        <end position="256"/>
    </location>
</feature>
<dbReference type="RefSeq" id="WP_030888942.1">
    <property type="nucleotide sequence ID" value="NZ_JBIRHZ010000016.1"/>
</dbReference>
<organism evidence="2 3">
    <name type="scientific">Streptomyces varsoviensis</name>
    <dbReference type="NCBI Taxonomy" id="67373"/>
    <lineage>
        <taxon>Bacteria</taxon>
        <taxon>Bacillati</taxon>
        <taxon>Actinomycetota</taxon>
        <taxon>Actinomycetes</taxon>
        <taxon>Kitasatosporales</taxon>
        <taxon>Streptomycetaceae</taxon>
        <taxon>Streptomyces</taxon>
    </lineage>
</organism>
<evidence type="ECO:0000313" key="2">
    <source>
        <dbReference type="EMBL" id="KOG86221.1"/>
    </source>
</evidence>
<gene>
    <name evidence="2" type="ORF">ADK38_32290</name>
</gene>
<reference evidence="2 3" key="1">
    <citation type="submission" date="2015-07" db="EMBL/GenBank/DDBJ databases">
        <authorList>
            <person name="Ju K.-S."/>
            <person name="Doroghazi J.R."/>
            <person name="Metcalf W.W."/>
        </authorList>
    </citation>
    <scope>NUCLEOTIDE SEQUENCE [LARGE SCALE GENOMIC DNA]</scope>
    <source>
        <strain evidence="2 3">NRRL B-3589</strain>
    </source>
</reference>
<keyword evidence="3" id="KW-1185">Reference proteome</keyword>
<protein>
    <submittedName>
        <fullName evidence="2">Uncharacterized protein</fullName>
    </submittedName>
</protein>
<evidence type="ECO:0000313" key="3">
    <source>
        <dbReference type="Proteomes" id="UP000037020"/>
    </source>
</evidence>
<proteinExistence type="predicted"/>
<feature type="signal peptide" evidence="1">
    <location>
        <begin position="1"/>
        <end position="38"/>
    </location>
</feature>
<dbReference type="InterPro" id="IPR006311">
    <property type="entry name" value="TAT_signal"/>
</dbReference>
<name>A0ABR5IYJ0_9ACTN</name>
<keyword evidence="1" id="KW-0732">Signal</keyword>
<dbReference type="EMBL" id="LGUT01002968">
    <property type="protein sequence ID" value="KOG86221.1"/>
    <property type="molecule type" value="Genomic_DNA"/>
</dbReference>
<dbReference type="Proteomes" id="UP000037020">
    <property type="component" value="Unassembled WGS sequence"/>
</dbReference>